<reference evidence="1 2" key="1">
    <citation type="submission" date="2024-05" db="EMBL/GenBank/DDBJ databases">
        <title>Genome sequencing and assembly of Indian major carp, Cirrhinus mrigala (Hamilton, 1822).</title>
        <authorList>
            <person name="Mohindra V."/>
            <person name="Chowdhury L.M."/>
            <person name="Lal K."/>
            <person name="Jena J.K."/>
        </authorList>
    </citation>
    <scope>NUCLEOTIDE SEQUENCE [LARGE SCALE GENOMIC DNA]</scope>
    <source>
        <strain evidence="1">CM1030</strain>
        <tissue evidence="1">Blood</tissue>
    </source>
</reference>
<dbReference type="Proteomes" id="UP001529510">
    <property type="component" value="Unassembled WGS sequence"/>
</dbReference>
<keyword evidence="2" id="KW-1185">Reference proteome</keyword>
<name>A0ABD0QSW9_CIRMR</name>
<evidence type="ECO:0000313" key="1">
    <source>
        <dbReference type="EMBL" id="KAL0188838.1"/>
    </source>
</evidence>
<organism evidence="1 2">
    <name type="scientific">Cirrhinus mrigala</name>
    <name type="common">Mrigala</name>
    <dbReference type="NCBI Taxonomy" id="683832"/>
    <lineage>
        <taxon>Eukaryota</taxon>
        <taxon>Metazoa</taxon>
        <taxon>Chordata</taxon>
        <taxon>Craniata</taxon>
        <taxon>Vertebrata</taxon>
        <taxon>Euteleostomi</taxon>
        <taxon>Actinopterygii</taxon>
        <taxon>Neopterygii</taxon>
        <taxon>Teleostei</taxon>
        <taxon>Ostariophysi</taxon>
        <taxon>Cypriniformes</taxon>
        <taxon>Cyprinidae</taxon>
        <taxon>Labeoninae</taxon>
        <taxon>Labeonini</taxon>
        <taxon>Cirrhinus</taxon>
    </lineage>
</organism>
<dbReference type="EMBL" id="JAMKFB020000007">
    <property type="protein sequence ID" value="KAL0188838.1"/>
    <property type="molecule type" value="Genomic_DNA"/>
</dbReference>
<proteinExistence type="predicted"/>
<accession>A0ABD0QSW9</accession>
<sequence length="56" mass="6098">VVVRGRARGRGGGRVMMQQNPRAQDCLRNTVCIEGLSTTTTNKQLMNLLNSIGPVE</sequence>
<evidence type="ECO:0000313" key="2">
    <source>
        <dbReference type="Proteomes" id="UP001529510"/>
    </source>
</evidence>
<dbReference type="AlphaFoldDB" id="A0ABD0QSW9"/>
<gene>
    <name evidence="1" type="ORF">M9458_015937</name>
</gene>
<feature type="non-terminal residue" evidence="1">
    <location>
        <position position="56"/>
    </location>
</feature>
<feature type="non-terminal residue" evidence="1">
    <location>
        <position position="1"/>
    </location>
</feature>
<comment type="caution">
    <text evidence="1">The sequence shown here is derived from an EMBL/GenBank/DDBJ whole genome shotgun (WGS) entry which is preliminary data.</text>
</comment>
<protein>
    <submittedName>
        <fullName evidence="1">Uncharacterized protein</fullName>
    </submittedName>
</protein>